<evidence type="ECO:0000313" key="3">
    <source>
        <dbReference type="Proteomes" id="UP000736335"/>
    </source>
</evidence>
<protein>
    <submittedName>
        <fullName evidence="2">Uncharacterized protein</fullName>
    </submittedName>
</protein>
<accession>A0A9P6L2G3</accession>
<evidence type="ECO:0000256" key="1">
    <source>
        <dbReference type="SAM" id="MobiDB-lite"/>
    </source>
</evidence>
<sequence length="200" mass="22290">MPGRVLNVPRQSERSPHPNFQNDVHQIHSFLQLGDPVLPLSLHSIQETRRPIVHNGPVGVFITSLLPEVGRSLVLSKGVNSDFNVKGNVGGGVIQMVVDIAETKGVAAAFKDMSGEGCCKRRVVVDWWEWKRDDERRGQETPQIKYIPINGTLKRVTTIHHYSLLSQKGNDNTPLFIVIPKGINKPTAPITIPSTRRNLR</sequence>
<dbReference type="AlphaFoldDB" id="A0A9P6L2G3"/>
<reference evidence="2" key="2">
    <citation type="submission" date="2020-11" db="EMBL/GenBank/DDBJ databases">
        <authorList>
            <consortium name="DOE Joint Genome Institute"/>
            <person name="Kuo A."/>
            <person name="Miyauchi S."/>
            <person name="Kiss E."/>
            <person name="Drula E."/>
            <person name="Kohler A."/>
            <person name="Sanchez-Garcia M."/>
            <person name="Andreopoulos B."/>
            <person name="Barry K.W."/>
            <person name="Bonito G."/>
            <person name="Buee M."/>
            <person name="Carver A."/>
            <person name="Chen C."/>
            <person name="Cichocki N."/>
            <person name="Clum A."/>
            <person name="Culley D."/>
            <person name="Crous P.W."/>
            <person name="Fauchery L."/>
            <person name="Girlanda M."/>
            <person name="Hayes R."/>
            <person name="Keri Z."/>
            <person name="Labutti K."/>
            <person name="Lipzen A."/>
            <person name="Lombard V."/>
            <person name="Magnuson J."/>
            <person name="Maillard F."/>
            <person name="Morin E."/>
            <person name="Murat C."/>
            <person name="Nolan M."/>
            <person name="Ohm R."/>
            <person name="Pangilinan J."/>
            <person name="Pereira M."/>
            <person name="Perotto S."/>
            <person name="Peter M."/>
            <person name="Riley R."/>
            <person name="Sitrit Y."/>
            <person name="Stielow B."/>
            <person name="Szollosi G."/>
            <person name="Zifcakova L."/>
            <person name="Stursova M."/>
            <person name="Spatafora J.W."/>
            <person name="Tedersoo L."/>
            <person name="Vaario L.-M."/>
            <person name="Yamada A."/>
            <person name="Yan M."/>
            <person name="Wang P."/>
            <person name="Xu J."/>
            <person name="Bruns T."/>
            <person name="Baldrian P."/>
            <person name="Vilgalys R."/>
            <person name="Henrissat B."/>
            <person name="Grigoriev I.V."/>
            <person name="Hibbett D."/>
            <person name="Nagy L.G."/>
            <person name="Martin F.M."/>
        </authorList>
    </citation>
    <scope>NUCLEOTIDE SEQUENCE</scope>
    <source>
        <strain evidence="2">UH-Tt-Lm1</strain>
    </source>
</reference>
<organism evidence="2 3">
    <name type="scientific">Thelephora terrestris</name>
    <dbReference type="NCBI Taxonomy" id="56493"/>
    <lineage>
        <taxon>Eukaryota</taxon>
        <taxon>Fungi</taxon>
        <taxon>Dikarya</taxon>
        <taxon>Basidiomycota</taxon>
        <taxon>Agaricomycotina</taxon>
        <taxon>Agaricomycetes</taxon>
        <taxon>Thelephorales</taxon>
        <taxon>Thelephoraceae</taxon>
        <taxon>Thelephora</taxon>
    </lineage>
</organism>
<dbReference type="Proteomes" id="UP000736335">
    <property type="component" value="Unassembled WGS sequence"/>
</dbReference>
<dbReference type="EMBL" id="WIUZ02000020">
    <property type="protein sequence ID" value="KAF9779295.1"/>
    <property type="molecule type" value="Genomic_DNA"/>
</dbReference>
<keyword evidence="3" id="KW-1185">Reference proteome</keyword>
<evidence type="ECO:0000313" key="2">
    <source>
        <dbReference type="EMBL" id="KAF9779295.1"/>
    </source>
</evidence>
<name>A0A9P6L2G3_9AGAM</name>
<gene>
    <name evidence="2" type="ORF">BJ322DRAFT_1024657</name>
</gene>
<reference evidence="2" key="1">
    <citation type="journal article" date="2020" name="Nat. Commun.">
        <title>Large-scale genome sequencing of mycorrhizal fungi provides insights into the early evolution of symbiotic traits.</title>
        <authorList>
            <person name="Miyauchi S."/>
            <person name="Kiss E."/>
            <person name="Kuo A."/>
            <person name="Drula E."/>
            <person name="Kohler A."/>
            <person name="Sanchez-Garcia M."/>
            <person name="Morin E."/>
            <person name="Andreopoulos B."/>
            <person name="Barry K.W."/>
            <person name="Bonito G."/>
            <person name="Buee M."/>
            <person name="Carver A."/>
            <person name="Chen C."/>
            <person name="Cichocki N."/>
            <person name="Clum A."/>
            <person name="Culley D."/>
            <person name="Crous P.W."/>
            <person name="Fauchery L."/>
            <person name="Girlanda M."/>
            <person name="Hayes R.D."/>
            <person name="Keri Z."/>
            <person name="LaButti K."/>
            <person name="Lipzen A."/>
            <person name="Lombard V."/>
            <person name="Magnuson J."/>
            <person name="Maillard F."/>
            <person name="Murat C."/>
            <person name="Nolan M."/>
            <person name="Ohm R.A."/>
            <person name="Pangilinan J."/>
            <person name="Pereira M.F."/>
            <person name="Perotto S."/>
            <person name="Peter M."/>
            <person name="Pfister S."/>
            <person name="Riley R."/>
            <person name="Sitrit Y."/>
            <person name="Stielow J.B."/>
            <person name="Szollosi G."/>
            <person name="Zifcakova L."/>
            <person name="Stursova M."/>
            <person name="Spatafora J.W."/>
            <person name="Tedersoo L."/>
            <person name="Vaario L.M."/>
            <person name="Yamada A."/>
            <person name="Yan M."/>
            <person name="Wang P."/>
            <person name="Xu J."/>
            <person name="Bruns T."/>
            <person name="Baldrian P."/>
            <person name="Vilgalys R."/>
            <person name="Dunand C."/>
            <person name="Henrissat B."/>
            <person name="Grigoriev I.V."/>
            <person name="Hibbett D."/>
            <person name="Nagy L.G."/>
            <person name="Martin F.M."/>
        </authorList>
    </citation>
    <scope>NUCLEOTIDE SEQUENCE</scope>
    <source>
        <strain evidence="2">UH-Tt-Lm1</strain>
    </source>
</reference>
<proteinExistence type="predicted"/>
<feature type="region of interest" description="Disordered" evidence="1">
    <location>
        <begin position="1"/>
        <end position="20"/>
    </location>
</feature>
<comment type="caution">
    <text evidence="2">The sequence shown here is derived from an EMBL/GenBank/DDBJ whole genome shotgun (WGS) entry which is preliminary data.</text>
</comment>